<dbReference type="EMBL" id="SNWX01000005">
    <property type="protein sequence ID" value="TDO93918.1"/>
    <property type="molecule type" value="Genomic_DNA"/>
</dbReference>
<comment type="caution">
    <text evidence="3">The sequence shown here is derived from an EMBL/GenBank/DDBJ whole genome shotgun (WGS) entry which is preliminary data.</text>
</comment>
<dbReference type="Proteomes" id="UP000295064">
    <property type="component" value="Unassembled WGS sequence"/>
</dbReference>
<dbReference type="Gene3D" id="3.30.360.10">
    <property type="entry name" value="Dihydrodipicolinate Reductase, domain 2"/>
    <property type="match status" value="1"/>
</dbReference>
<dbReference type="SUPFAM" id="SSF51735">
    <property type="entry name" value="NAD(P)-binding Rossmann-fold domains"/>
    <property type="match status" value="1"/>
</dbReference>
<dbReference type="PANTHER" id="PTHR43377:SF1">
    <property type="entry name" value="BILIVERDIN REDUCTASE A"/>
    <property type="match status" value="1"/>
</dbReference>
<feature type="domain" description="Gfo/Idh/MocA-like oxidoreductase N-terminal" evidence="1">
    <location>
        <begin position="26"/>
        <end position="144"/>
    </location>
</feature>
<name>A0A4R6LYH6_9FIRM</name>
<dbReference type="SUPFAM" id="SSF55347">
    <property type="entry name" value="Glyceraldehyde-3-phosphate dehydrogenase-like, C-terminal domain"/>
    <property type="match status" value="1"/>
</dbReference>
<dbReference type="InterPro" id="IPR036291">
    <property type="entry name" value="NAD(P)-bd_dom_sf"/>
</dbReference>
<dbReference type="Gene3D" id="3.40.50.720">
    <property type="entry name" value="NAD(P)-binding Rossmann-like Domain"/>
    <property type="match status" value="1"/>
</dbReference>
<evidence type="ECO:0000313" key="3">
    <source>
        <dbReference type="EMBL" id="TDO93918.1"/>
    </source>
</evidence>
<evidence type="ECO:0000313" key="4">
    <source>
        <dbReference type="Proteomes" id="UP000295064"/>
    </source>
</evidence>
<protein>
    <submittedName>
        <fullName evidence="3">Putative dehydrogenase</fullName>
    </submittedName>
</protein>
<dbReference type="InterPro" id="IPR000683">
    <property type="entry name" value="Gfo/Idh/MocA-like_OxRdtase_N"/>
</dbReference>
<dbReference type="AlphaFoldDB" id="A0A4R6LYH6"/>
<proteinExistence type="predicted"/>
<organism evidence="3 4">
    <name type="scientific">Halanaerobium saccharolyticum</name>
    <dbReference type="NCBI Taxonomy" id="43595"/>
    <lineage>
        <taxon>Bacteria</taxon>
        <taxon>Bacillati</taxon>
        <taxon>Bacillota</taxon>
        <taxon>Clostridia</taxon>
        <taxon>Halanaerobiales</taxon>
        <taxon>Halanaerobiaceae</taxon>
        <taxon>Halanaerobium</taxon>
    </lineage>
</organism>
<dbReference type="InterPro" id="IPR051450">
    <property type="entry name" value="Gfo/Idh/MocA_Oxidoreductases"/>
</dbReference>
<evidence type="ECO:0000259" key="1">
    <source>
        <dbReference type="Pfam" id="PF01408"/>
    </source>
</evidence>
<dbReference type="Pfam" id="PF01408">
    <property type="entry name" value="GFO_IDH_MocA"/>
    <property type="match status" value="1"/>
</dbReference>
<dbReference type="GO" id="GO:0000166">
    <property type="term" value="F:nucleotide binding"/>
    <property type="evidence" value="ECO:0007669"/>
    <property type="project" value="InterPro"/>
</dbReference>
<gene>
    <name evidence="3" type="ORF">DFR79_10570</name>
</gene>
<evidence type="ECO:0000259" key="2">
    <source>
        <dbReference type="Pfam" id="PF22725"/>
    </source>
</evidence>
<dbReference type="PANTHER" id="PTHR43377">
    <property type="entry name" value="BILIVERDIN REDUCTASE A"/>
    <property type="match status" value="1"/>
</dbReference>
<sequence length="352" mass="40023">MFFLIFTFELSEIVFHKIIKEVLAVKIVLIGSTGHTNYVVNGLKDNYEDQIVGIAPGSEGENVDSLYQKLAKDYEIEKYNDYKEMLDDLKPDVAAVACHFGDHADAAVEVLNRNIDLFVEKPIATTLAKLDDVKSAYEKSESKLVSMFGIRYKPWFLTVYKYIKEGAIGEVRLMNAQKSYRLGQRAEFYKKRETYGGTIPWVGSHAIDWMQWLSGKDFKSVYASHSTKANQNHGELEVSALCHFNFEDEIFGSVNIDYLRPQNATSHDDDRIRIAGDKGVIEVLKEKVYLINDQIEGSRELPLVANKEIFADFLDWVKGQGECLISAEESFRVTEAALQARESADKKQLIQF</sequence>
<dbReference type="InterPro" id="IPR055170">
    <property type="entry name" value="GFO_IDH_MocA-like_dom"/>
</dbReference>
<feature type="domain" description="GFO/IDH/MocA-like oxidoreductase" evidence="2">
    <location>
        <begin position="156"/>
        <end position="282"/>
    </location>
</feature>
<reference evidence="3 4" key="1">
    <citation type="submission" date="2019-03" db="EMBL/GenBank/DDBJ databases">
        <title>Subsurface microbial communities from deep shales in Ohio and West Virginia, USA.</title>
        <authorList>
            <person name="Wrighton K."/>
        </authorList>
    </citation>
    <scope>NUCLEOTIDE SEQUENCE [LARGE SCALE GENOMIC DNA]</scope>
    <source>
        <strain evidence="3 4">MA284_T2</strain>
    </source>
</reference>
<dbReference type="Pfam" id="PF22725">
    <property type="entry name" value="GFO_IDH_MocA_C3"/>
    <property type="match status" value="1"/>
</dbReference>
<accession>A0A4R6LYH6</accession>